<dbReference type="SUPFAM" id="SSF53218">
    <property type="entry name" value="Molybdenum cofactor biosynthesis proteins"/>
    <property type="match status" value="1"/>
</dbReference>
<dbReference type="PIRSF" id="PIRSF006728">
    <property type="entry name" value="CinA"/>
    <property type="match status" value="1"/>
</dbReference>
<dbReference type="PANTHER" id="PTHR13939">
    <property type="entry name" value="NICOTINAMIDE-NUCLEOTIDE AMIDOHYDROLASE PNCC"/>
    <property type="match status" value="1"/>
</dbReference>
<dbReference type="Pfam" id="PF00994">
    <property type="entry name" value="MoCF_biosynth"/>
    <property type="match status" value="1"/>
</dbReference>
<dbReference type="GeneID" id="93708879"/>
<evidence type="ECO:0000256" key="1">
    <source>
        <dbReference type="HAMAP-Rule" id="MF_00226"/>
    </source>
</evidence>
<dbReference type="InterPro" id="IPR008136">
    <property type="entry name" value="CinA_C"/>
</dbReference>
<dbReference type="Gene3D" id="3.90.950.20">
    <property type="entry name" value="CinA-like"/>
    <property type="match status" value="1"/>
</dbReference>
<dbReference type="Pfam" id="PF18146">
    <property type="entry name" value="CinA_KH"/>
    <property type="match status" value="1"/>
</dbReference>
<evidence type="ECO:0000313" key="4">
    <source>
        <dbReference type="Proteomes" id="UP000182762"/>
    </source>
</evidence>
<dbReference type="Gene3D" id="3.30.70.2860">
    <property type="match status" value="1"/>
</dbReference>
<dbReference type="InterPro" id="IPR036425">
    <property type="entry name" value="MoaB/Mog-like_dom_sf"/>
</dbReference>
<dbReference type="SMART" id="SM00852">
    <property type="entry name" value="MoCF_biosynth"/>
    <property type="match status" value="1"/>
</dbReference>
<gene>
    <name evidence="1" type="primary">cinA</name>
    <name evidence="3" type="ORF">SAMN02745910_00101</name>
</gene>
<dbReference type="Pfam" id="PF02464">
    <property type="entry name" value="CinA"/>
    <property type="match status" value="1"/>
</dbReference>
<dbReference type="InterPro" id="IPR001453">
    <property type="entry name" value="MoaB/Mog_dom"/>
</dbReference>
<dbReference type="RefSeq" id="WP_061801669.1">
    <property type="nucleotide sequence ID" value="NZ_FOXX01000001.1"/>
</dbReference>
<keyword evidence="4" id="KW-1185">Reference proteome</keyword>
<sequence length="413" mass="45255">MNAEIIGVGSELLLGQIANTNAQFLSKQLASLGVNVYYHTVVGDNPKRLETAIEAAKERADLLVFTGGLGPTKDDLTKETVAKSLGRSLVSHEESLASIKDYFVKTKRVMTPNNEKQALVVEGSDVLLNDHGMAPGMYIEADGKTYIMLPGPPKEMKPMFENYAKPHILDRLGVKDQIISRVLRFFAIGESQLETEIEDLLEAQSNPTIAPLAGDGEVTLRLTAKHETEEGALTLLKEIEDKIQERVGEYFYGYDQTTLFSEALKKLGEKNWTLASAESLTGGLFSERMTSISGSGEHMRGSIVTYHDNIKEHVLGVDSDVLQKHGAISEQCARQMAEKIKEKFNTSVGISFTGVAGPSTAEGHPVGHVFVGLAIEGKETVVHELNLQGTREGIRKRTVNYGAYYLLKEDSEL</sequence>
<evidence type="ECO:0000259" key="2">
    <source>
        <dbReference type="SMART" id="SM00852"/>
    </source>
</evidence>
<dbReference type="InterPro" id="IPR008135">
    <property type="entry name" value="Competence-induced_CinA"/>
</dbReference>
<dbReference type="EMBL" id="FOXX01000001">
    <property type="protein sequence ID" value="SFQ06648.1"/>
    <property type="molecule type" value="Genomic_DNA"/>
</dbReference>
<dbReference type="InterPro" id="IPR050101">
    <property type="entry name" value="CinA"/>
</dbReference>
<comment type="caution">
    <text evidence="3">The sequence shown here is derived from an EMBL/GenBank/DDBJ whole genome shotgun (WGS) entry which is preliminary data.</text>
</comment>
<organism evidence="3 4">
    <name type="scientific">Priestia endophytica DSM 13796</name>
    <dbReference type="NCBI Taxonomy" id="1121089"/>
    <lineage>
        <taxon>Bacteria</taxon>
        <taxon>Bacillati</taxon>
        <taxon>Bacillota</taxon>
        <taxon>Bacilli</taxon>
        <taxon>Bacillales</taxon>
        <taxon>Bacillaceae</taxon>
        <taxon>Priestia</taxon>
    </lineage>
</organism>
<dbReference type="CDD" id="cd00885">
    <property type="entry name" value="cinA"/>
    <property type="match status" value="1"/>
</dbReference>
<evidence type="ECO:0000313" key="3">
    <source>
        <dbReference type="EMBL" id="SFQ06648.1"/>
    </source>
</evidence>
<dbReference type="InterPro" id="IPR036653">
    <property type="entry name" value="CinA-like_C"/>
</dbReference>
<dbReference type="NCBIfam" id="NF001813">
    <property type="entry name" value="PRK00549.1"/>
    <property type="match status" value="1"/>
</dbReference>
<protein>
    <recommendedName>
        <fullName evidence="1">Putative competence-damage inducible protein</fullName>
    </recommendedName>
</protein>
<reference evidence="3 4" key="1">
    <citation type="submission" date="2016-10" db="EMBL/GenBank/DDBJ databases">
        <authorList>
            <person name="Varghese N."/>
            <person name="Submissions S."/>
        </authorList>
    </citation>
    <scope>NUCLEOTIDE SEQUENCE [LARGE SCALE GENOMIC DNA]</scope>
    <source>
        <strain evidence="3 4">DSM 13796</strain>
    </source>
</reference>
<dbReference type="NCBIfam" id="TIGR00177">
    <property type="entry name" value="molyb_syn"/>
    <property type="match status" value="1"/>
</dbReference>
<comment type="similarity">
    <text evidence="1">Belongs to the CinA family.</text>
</comment>
<dbReference type="PANTHER" id="PTHR13939:SF0">
    <property type="entry name" value="NMN AMIDOHYDROLASE-LIKE PROTEIN YFAY"/>
    <property type="match status" value="1"/>
</dbReference>
<dbReference type="SUPFAM" id="SSF142433">
    <property type="entry name" value="CinA-like"/>
    <property type="match status" value="1"/>
</dbReference>
<proteinExistence type="inferred from homology"/>
<dbReference type="Gene3D" id="3.40.980.10">
    <property type="entry name" value="MoaB/Mog-like domain"/>
    <property type="match status" value="1"/>
</dbReference>
<feature type="domain" description="MoaB/Mog" evidence="2">
    <location>
        <begin position="4"/>
        <end position="171"/>
    </location>
</feature>
<dbReference type="NCBIfam" id="TIGR00200">
    <property type="entry name" value="cinA_nterm"/>
    <property type="match status" value="1"/>
</dbReference>
<dbReference type="NCBIfam" id="TIGR00199">
    <property type="entry name" value="PncC_domain"/>
    <property type="match status" value="1"/>
</dbReference>
<dbReference type="HAMAP" id="MF_00226_B">
    <property type="entry name" value="CinA_B"/>
    <property type="match status" value="1"/>
</dbReference>
<name>A0A1I5VGG8_9BACI</name>
<accession>A0A1I5VGG8</accession>
<dbReference type="InterPro" id="IPR041424">
    <property type="entry name" value="CinA_KH"/>
</dbReference>
<dbReference type="Proteomes" id="UP000182762">
    <property type="component" value="Unassembled WGS sequence"/>
</dbReference>